<organism evidence="1 2">
    <name type="scientific">Spirosoma soli</name>
    <dbReference type="NCBI Taxonomy" id="1770529"/>
    <lineage>
        <taxon>Bacteria</taxon>
        <taxon>Pseudomonadati</taxon>
        <taxon>Bacteroidota</taxon>
        <taxon>Cytophagia</taxon>
        <taxon>Cytophagales</taxon>
        <taxon>Cytophagaceae</taxon>
        <taxon>Spirosoma</taxon>
    </lineage>
</organism>
<keyword evidence="2" id="KW-1185">Reference proteome</keyword>
<accession>A0ABW5M4W9</accession>
<proteinExistence type="predicted"/>
<gene>
    <name evidence="1" type="ORF">ACFSUS_15205</name>
</gene>
<name>A0ABW5M4W9_9BACT</name>
<dbReference type="EMBL" id="JBHULN010000008">
    <property type="protein sequence ID" value="MFD2571990.1"/>
    <property type="molecule type" value="Genomic_DNA"/>
</dbReference>
<comment type="caution">
    <text evidence="1">The sequence shown here is derived from an EMBL/GenBank/DDBJ whole genome shotgun (WGS) entry which is preliminary data.</text>
</comment>
<evidence type="ECO:0000313" key="1">
    <source>
        <dbReference type="EMBL" id="MFD2571990.1"/>
    </source>
</evidence>
<dbReference type="Pfam" id="PF12669">
    <property type="entry name" value="FeoB_associated"/>
    <property type="match status" value="1"/>
</dbReference>
<sequence length="50" mass="5329">MQEFIIILVFVAAVGFLAVRAYRSFSKKQAGCGKGCGCATNTTVSVSNKR</sequence>
<protein>
    <submittedName>
        <fullName evidence="1">FeoB-associated Cys-rich membrane protein</fullName>
    </submittedName>
</protein>
<dbReference type="RefSeq" id="WP_381523988.1">
    <property type="nucleotide sequence ID" value="NZ_JBHULN010000008.1"/>
</dbReference>
<evidence type="ECO:0000313" key="2">
    <source>
        <dbReference type="Proteomes" id="UP001597469"/>
    </source>
</evidence>
<dbReference type="Proteomes" id="UP001597469">
    <property type="component" value="Unassembled WGS sequence"/>
</dbReference>
<reference evidence="2" key="1">
    <citation type="journal article" date="2019" name="Int. J. Syst. Evol. Microbiol.">
        <title>The Global Catalogue of Microorganisms (GCM) 10K type strain sequencing project: providing services to taxonomists for standard genome sequencing and annotation.</title>
        <authorList>
            <consortium name="The Broad Institute Genomics Platform"/>
            <consortium name="The Broad Institute Genome Sequencing Center for Infectious Disease"/>
            <person name="Wu L."/>
            <person name="Ma J."/>
        </authorList>
    </citation>
    <scope>NUCLEOTIDE SEQUENCE [LARGE SCALE GENOMIC DNA]</scope>
    <source>
        <strain evidence="2">KCTC 42805</strain>
    </source>
</reference>